<evidence type="ECO:0000256" key="10">
    <source>
        <dbReference type="ARBA" id="ARBA00023014"/>
    </source>
</evidence>
<dbReference type="GO" id="GO:0035485">
    <property type="term" value="F:adenine/guanine mispair binding"/>
    <property type="evidence" value="ECO:0007669"/>
    <property type="project" value="TreeGrafter"/>
</dbReference>
<dbReference type="SUPFAM" id="SSF55811">
    <property type="entry name" value="Nudix"/>
    <property type="match status" value="1"/>
</dbReference>
<comment type="caution">
    <text evidence="15">The sequence shown here is derived from an EMBL/GenBank/DDBJ whole genome shotgun (WGS) entry which is preliminary data.</text>
</comment>
<dbReference type="Gene3D" id="3.90.79.10">
    <property type="entry name" value="Nucleoside Triphosphate Pyrophosphohydrolase"/>
    <property type="match status" value="1"/>
</dbReference>
<evidence type="ECO:0000256" key="8">
    <source>
        <dbReference type="ARBA" id="ARBA00022801"/>
    </source>
</evidence>
<dbReference type="SMART" id="SM00478">
    <property type="entry name" value="ENDO3c"/>
    <property type="match status" value="1"/>
</dbReference>
<evidence type="ECO:0000256" key="7">
    <source>
        <dbReference type="ARBA" id="ARBA00022763"/>
    </source>
</evidence>
<organism evidence="15 16">
    <name type="scientific">Lachnoclostridium phocaeense</name>
    <dbReference type="NCBI Taxonomy" id="1871021"/>
    <lineage>
        <taxon>Bacteria</taxon>
        <taxon>Bacillati</taxon>
        <taxon>Bacillota</taxon>
        <taxon>Clostridia</taxon>
        <taxon>Lachnospirales</taxon>
        <taxon>Lachnospiraceae</taxon>
    </lineage>
</organism>
<dbReference type="AlphaFoldDB" id="A0A921I364"/>
<dbReference type="GO" id="GO:0046872">
    <property type="term" value="F:metal ion binding"/>
    <property type="evidence" value="ECO:0007669"/>
    <property type="project" value="UniProtKB-KW"/>
</dbReference>
<evidence type="ECO:0000256" key="9">
    <source>
        <dbReference type="ARBA" id="ARBA00023004"/>
    </source>
</evidence>
<dbReference type="NCBIfam" id="TIGR00230">
    <property type="entry name" value="sfsA"/>
    <property type="match status" value="1"/>
</dbReference>
<dbReference type="InterPro" id="IPR023170">
    <property type="entry name" value="HhH_base_excis_C"/>
</dbReference>
<dbReference type="CDD" id="cd00056">
    <property type="entry name" value="ENDO3c"/>
    <property type="match status" value="1"/>
</dbReference>
<keyword evidence="12" id="KW-0326">Glycosidase</keyword>
<dbReference type="GO" id="GO:0032357">
    <property type="term" value="F:oxidized purine DNA binding"/>
    <property type="evidence" value="ECO:0007669"/>
    <property type="project" value="TreeGrafter"/>
</dbReference>
<dbReference type="InterPro" id="IPR011257">
    <property type="entry name" value="DNA_glycosylase"/>
</dbReference>
<keyword evidence="8" id="KW-0378">Hydrolase</keyword>
<dbReference type="Pfam" id="PF17746">
    <property type="entry name" value="SfsA_N"/>
    <property type="match status" value="1"/>
</dbReference>
<evidence type="ECO:0000256" key="6">
    <source>
        <dbReference type="ARBA" id="ARBA00022723"/>
    </source>
</evidence>
<dbReference type="Gene3D" id="1.10.340.30">
    <property type="entry name" value="Hypothetical protein, domain 2"/>
    <property type="match status" value="1"/>
</dbReference>
<comment type="function">
    <text evidence="3">Adenine glycosylase active on G-A mispairs. MutY also corrects error-prone DNA synthesis past GO lesions which are due to the oxidatively damaged form of guanine: 7,8-dihydro-8-oxoguanine (8-oxo-dGTP).</text>
</comment>
<evidence type="ECO:0000256" key="5">
    <source>
        <dbReference type="ARBA" id="ARBA00022485"/>
    </source>
</evidence>
<dbReference type="GO" id="GO:0000701">
    <property type="term" value="F:purine-specific mismatch base pair DNA N-glycosylase activity"/>
    <property type="evidence" value="ECO:0007669"/>
    <property type="project" value="UniProtKB-EC"/>
</dbReference>
<dbReference type="CDD" id="cd22359">
    <property type="entry name" value="SfsA-like_bacterial"/>
    <property type="match status" value="1"/>
</dbReference>
<evidence type="ECO:0000256" key="11">
    <source>
        <dbReference type="ARBA" id="ARBA00023204"/>
    </source>
</evidence>
<evidence type="ECO:0000313" key="16">
    <source>
        <dbReference type="Proteomes" id="UP000769156"/>
    </source>
</evidence>
<sequence length="591" mass="66988">MKYDRIYEGIFLERPNRFIAYIEIDGSRETVHVKNTGRCAELLVPGARVYVQKSDNPERKTKWDLIAVWKGRRLINMDSQIPNALVREWLVETEEGRAFLPGVTYLKPEFTFGNSRIDLYAEAGDRKVLIEVKGVTLEEDGVVRFPDAPSERAVKHVEELAAAVKKGYEAVVFFVVQMEGVDFFTPNTDTHPAFGEALKRAAATGVKVTAWDCHVESSSISIQREVPVVLGERTLYEIRRPLIHWYRENKRDLPWRENPDAYRVWVSEIMLQQTRVEAVKPYYERFLAALPDVKALAEAPEDVLLKLWEGLGYYNRVRNMQKAARQIMEEYGGVFPDRYEDILSLAGIGSYTAGAVSAFAYGLPRPAVDGNVLRVISRLLGSREDIMKASVRRKTEEELLEVIPPEAASDFDQGLIELGALVCLPGGEPKCSQCPLAGLCRAKREGAQGELPVRTKAKKRRVEKKTVFIFRDGEAAAIRKRPAKGLLAGLYELPNTEGHLTMEEAVAYSKGIGLAPVRVKELGEARHIFSHVEWDMIGYLVQVDELEKSCRDEMIFIHPKTAEEEYAIPSAFEKYAEYLKIRLGNEKYRDK</sequence>
<dbReference type="GO" id="GO:0034039">
    <property type="term" value="F:8-oxo-7,8-dihydroguanine DNA N-glycosylase activity"/>
    <property type="evidence" value="ECO:0007669"/>
    <property type="project" value="TreeGrafter"/>
</dbReference>
<keyword evidence="11" id="KW-0234">DNA repair</keyword>
<reference evidence="15" key="1">
    <citation type="journal article" date="2021" name="PeerJ">
        <title>Extensive microbial diversity within the chicken gut microbiome revealed by metagenomics and culture.</title>
        <authorList>
            <person name="Gilroy R."/>
            <person name="Ravi A."/>
            <person name="Getino M."/>
            <person name="Pursley I."/>
            <person name="Horton D.L."/>
            <person name="Alikhan N.F."/>
            <person name="Baker D."/>
            <person name="Gharbi K."/>
            <person name="Hall N."/>
            <person name="Watson M."/>
            <person name="Adriaenssens E.M."/>
            <person name="Foster-Nyarko E."/>
            <person name="Jarju S."/>
            <person name="Secka A."/>
            <person name="Antonio M."/>
            <person name="Oren A."/>
            <person name="Chaudhuri R.R."/>
            <person name="La Ragione R."/>
            <person name="Hildebrand F."/>
            <person name="Pallen M.J."/>
        </authorList>
    </citation>
    <scope>NUCLEOTIDE SEQUENCE</scope>
    <source>
        <strain evidence="15">ChiSjej5B23-16112</strain>
    </source>
</reference>
<evidence type="ECO:0000313" key="15">
    <source>
        <dbReference type="EMBL" id="HJF94477.1"/>
    </source>
</evidence>
<comment type="similarity">
    <text evidence="4">Belongs to the Nth/MutY family.</text>
</comment>
<dbReference type="EMBL" id="DYVY01000107">
    <property type="protein sequence ID" value="HJF94477.1"/>
    <property type="molecule type" value="Genomic_DNA"/>
</dbReference>
<evidence type="ECO:0000259" key="14">
    <source>
        <dbReference type="SMART" id="SM00478"/>
    </source>
</evidence>
<evidence type="ECO:0000256" key="1">
    <source>
        <dbReference type="ARBA" id="ARBA00000843"/>
    </source>
</evidence>
<dbReference type="GO" id="GO:0006284">
    <property type="term" value="P:base-excision repair"/>
    <property type="evidence" value="ECO:0007669"/>
    <property type="project" value="InterPro"/>
</dbReference>
<keyword evidence="6" id="KW-0479">Metal-binding</keyword>
<dbReference type="Gene3D" id="2.40.50.580">
    <property type="match status" value="1"/>
</dbReference>
<dbReference type="InterPro" id="IPR005760">
    <property type="entry name" value="A/G_AdeGlyc_MutY"/>
</dbReference>
<dbReference type="Pfam" id="PF00730">
    <property type="entry name" value="HhH-GPD"/>
    <property type="match status" value="1"/>
</dbReference>
<dbReference type="GO" id="GO:0051539">
    <property type="term" value="F:4 iron, 4 sulfur cluster binding"/>
    <property type="evidence" value="ECO:0007669"/>
    <property type="project" value="UniProtKB-KW"/>
</dbReference>
<dbReference type="GO" id="GO:0006298">
    <property type="term" value="P:mismatch repair"/>
    <property type="evidence" value="ECO:0007669"/>
    <property type="project" value="TreeGrafter"/>
</dbReference>
<comment type="catalytic activity">
    <reaction evidence="1">
        <text>Hydrolyzes free adenine bases from 7,8-dihydro-8-oxoguanine:adenine mismatched double-stranded DNA, leaving an apurinic site.</text>
        <dbReference type="EC" id="3.2.2.31"/>
    </reaction>
</comment>
<dbReference type="InterPro" id="IPR005224">
    <property type="entry name" value="SfsA"/>
</dbReference>
<comment type="cofactor">
    <cofactor evidence="2">
        <name>[4Fe-4S] cluster</name>
        <dbReference type="ChEBI" id="CHEBI:49883"/>
    </cofactor>
</comment>
<feature type="domain" description="HhH-GPD" evidence="14">
    <location>
        <begin position="270"/>
        <end position="421"/>
    </location>
</feature>
<dbReference type="CDD" id="cd03431">
    <property type="entry name" value="NUDIX_DNA_Glycosylase_C-MutY"/>
    <property type="match status" value="1"/>
</dbReference>
<dbReference type="InterPro" id="IPR040452">
    <property type="entry name" value="SfsA_C"/>
</dbReference>
<dbReference type="Proteomes" id="UP000769156">
    <property type="component" value="Unassembled WGS sequence"/>
</dbReference>
<evidence type="ECO:0000256" key="12">
    <source>
        <dbReference type="ARBA" id="ARBA00023295"/>
    </source>
</evidence>
<keyword evidence="9" id="KW-0408">Iron</keyword>
<name>A0A921I364_9FIRM</name>
<dbReference type="InterPro" id="IPR000445">
    <property type="entry name" value="HhH_motif"/>
</dbReference>
<reference evidence="15" key="2">
    <citation type="submission" date="2021-09" db="EMBL/GenBank/DDBJ databases">
        <authorList>
            <person name="Gilroy R."/>
        </authorList>
    </citation>
    <scope>NUCLEOTIDE SEQUENCE</scope>
    <source>
        <strain evidence="15">ChiSjej5B23-16112</strain>
    </source>
</reference>
<dbReference type="InterPro" id="IPR044298">
    <property type="entry name" value="MIG/MutY"/>
</dbReference>
<evidence type="ECO:0000256" key="13">
    <source>
        <dbReference type="HAMAP-Rule" id="MF_00095"/>
    </source>
</evidence>
<dbReference type="PANTHER" id="PTHR42944">
    <property type="entry name" value="ADENINE DNA GLYCOSYLASE"/>
    <property type="match status" value="1"/>
</dbReference>
<evidence type="ECO:0000256" key="2">
    <source>
        <dbReference type="ARBA" id="ARBA00001966"/>
    </source>
</evidence>
<dbReference type="NCBIfam" id="TIGR01084">
    <property type="entry name" value="mutY"/>
    <property type="match status" value="1"/>
</dbReference>
<dbReference type="InterPro" id="IPR029119">
    <property type="entry name" value="MutY_C"/>
</dbReference>
<keyword evidence="5" id="KW-0004">4Fe-4S</keyword>
<protein>
    <recommendedName>
        <fullName evidence="13">Sugar fermentation stimulation protein homolog</fullName>
    </recommendedName>
</protein>
<dbReference type="HAMAP" id="MF_00095">
    <property type="entry name" value="SfsA"/>
    <property type="match status" value="1"/>
</dbReference>
<evidence type="ECO:0000256" key="4">
    <source>
        <dbReference type="ARBA" id="ARBA00008343"/>
    </source>
</evidence>
<dbReference type="PROSITE" id="PS01155">
    <property type="entry name" value="ENDONUCLEASE_III_2"/>
    <property type="match status" value="1"/>
</dbReference>
<dbReference type="PANTHER" id="PTHR42944:SF1">
    <property type="entry name" value="ADENINE DNA GLYCOSYLASE"/>
    <property type="match status" value="1"/>
</dbReference>
<gene>
    <name evidence="15" type="primary">mutY</name>
    <name evidence="13" type="synonym">sfsA</name>
    <name evidence="15" type="ORF">K8V82_06765</name>
</gene>
<dbReference type="Pfam" id="PF03749">
    <property type="entry name" value="SfsA"/>
    <property type="match status" value="1"/>
</dbReference>
<dbReference type="Pfam" id="PF00633">
    <property type="entry name" value="HHH"/>
    <property type="match status" value="1"/>
</dbReference>
<dbReference type="InterPro" id="IPR003265">
    <property type="entry name" value="HhH-GPD_domain"/>
</dbReference>
<comment type="similarity">
    <text evidence="13">Belongs to the SfsA family.</text>
</comment>
<dbReference type="FunFam" id="1.10.340.30:FF:000002">
    <property type="entry name" value="Adenine DNA glycosylase"/>
    <property type="match status" value="1"/>
</dbReference>
<dbReference type="InterPro" id="IPR015797">
    <property type="entry name" value="NUDIX_hydrolase-like_dom_sf"/>
</dbReference>
<dbReference type="SUPFAM" id="SSF48150">
    <property type="entry name" value="DNA-glycosylase"/>
    <property type="match status" value="1"/>
</dbReference>
<dbReference type="Gene3D" id="1.10.1670.10">
    <property type="entry name" value="Helix-hairpin-Helix base-excision DNA repair enzymes (C-terminal)"/>
    <property type="match status" value="1"/>
</dbReference>
<dbReference type="Gene3D" id="3.40.1350.60">
    <property type="match status" value="1"/>
</dbReference>
<evidence type="ECO:0000256" key="3">
    <source>
        <dbReference type="ARBA" id="ARBA00002933"/>
    </source>
</evidence>
<dbReference type="Pfam" id="PF14815">
    <property type="entry name" value="NUDIX_4"/>
    <property type="match status" value="1"/>
</dbReference>
<keyword evidence="10" id="KW-0411">Iron-sulfur</keyword>
<keyword evidence="7" id="KW-0227">DNA damage</keyword>
<dbReference type="InterPro" id="IPR041465">
    <property type="entry name" value="SfsA_N"/>
</dbReference>
<accession>A0A921I364</accession>
<proteinExistence type="inferred from homology"/>
<dbReference type="InterPro" id="IPR004036">
    <property type="entry name" value="Endonuclease-III-like_CS2"/>
</dbReference>